<accession>A0ABT4CYS0</accession>
<evidence type="ECO:0000313" key="1">
    <source>
        <dbReference type="EMBL" id="MCY6483115.1"/>
    </source>
</evidence>
<dbReference type="InterPro" id="IPR017853">
    <property type="entry name" value="GH"/>
</dbReference>
<dbReference type="Gene3D" id="3.20.20.80">
    <property type="entry name" value="Glycosidases"/>
    <property type="match status" value="1"/>
</dbReference>
<organism evidence="1 2">
    <name type="scientific">Clostridium aestuarii</name>
    <dbReference type="NCBI Taxonomy" id="338193"/>
    <lineage>
        <taxon>Bacteria</taxon>
        <taxon>Bacillati</taxon>
        <taxon>Bacillota</taxon>
        <taxon>Clostridia</taxon>
        <taxon>Eubacteriales</taxon>
        <taxon>Clostridiaceae</taxon>
        <taxon>Clostridium</taxon>
    </lineage>
</organism>
<name>A0ABT4CYS0_9CLOT</name>
<dbReference type="SUPFAM" id="SSF51445">
    <property type="entry name" value="(Trans)glycosidases"/>
    <property type="match status" value="1"/>
</dbReference>
<gene>
    <name evidence="1" type="ORF">OW763_01940</name>
</gene>
<proteinExistence type="predicted"/>
<comment type="caution">
    <text evidence="1">The sequence shown here is derived from an EMBL/GenBank/DDBJ whole genome shotgun (WGS) entry which is preliminary data.</text>
</comment>
<sequence length="575" mass="66815">MQKKWLMRFIIGIILCIFMFPSSVYAVQIKNNTKEDLVYLQTNDTITSKAGKIYLFRRVDKMLNYDNKNAMYGSWDVSAYEGDKNKGVIIESTDKSQVLKLPVKLNGWFKVCVGYASGTTAFIIRRTENKDSYVFRKKNNSYDNLEGKQFICEKNMSVCNFKEDSVEIVPCNFGKARIAYIKLIGLTRKEIKEYNKLDEGKKGNRIIYDFDGYSDFFSGNYPNGNDLKMRTVGVLSEKGVGEINWCLGTTCMLNYNSRYAGEAFEYDKKYDYQFRDGDRIARKQILNIIKSGKSPLEIIADEGEKAGMKVNASLRMNAFYNPEKYGFLNGMMYDEYKNCLQKGSQAISYKYPKFRTYIKNVLKEAASFKNVDGVTLDFCRYPTVMGQEAEQKEKIAIMNQFMNELRNEMPKNKTITVRIPYKNPLFYGFDIKTWVKKGYIDRLIPSNISNEDFFDITPYVKMVRGTKVKLYIGIVADVKGHDLTKKEEILMKMGLYVHKKEYLNIDQYLLRTYDVYKKGADGIFLFNTTSNILIDSTSPVEGKYLGDKIKMQKWYKLQYYNGKPPKQEEVTIYKF</sequence>
<dbReference type="Proteomes" id="UP001078443">
    <property type="component" value="Unassembled WGS sequence"/>
</dbReference>
<evidence type="ECO:0008006" key="3">
    <source>
        <dbReference type="Google" id="ProtNLM"/>
    </source>
</evidence>
<reference evidence="1" key="1">
    <citation type="submission" date="2022-12" db="EMBL/GenBank/DDBJ databases">
        <authorList>
            <person name="Wang J."/>
        </authorList>
    </citation>
    <scope>NUCLEOTIDE SEQUENCE</scope>
    <source>
        <strain evidence="1">HY-45-18</strain>
    </source>
</reference>
<protein>
    <recommendedName>
        <fullName evidence="3">Glycosyl hydrolase-like 10 domain-containing protein</fullName>
    </recommendedName>
</protein>
<evidence type="ECO:0000313" key="2">
    <source>
        <dbReference type="Proteomes" id="UP001078443"/>
    </source>
</evidence>
<dbReference type="EMBL" id="JAPQER010000001">
    <property type="protein sequence ID" value="MCY6483115.1"/>
    <property type="molecule type" value="Genomic_DNA"/>
</dbReference>
<dbReference type="RefSeq" id="WP_268039375.1">
    <property type="nucleotide sequence ID" value="NZ_JAPQER010000001.1"/>
</dbReference>
<keyword evidence="2" id="KW-1185">Reference proteome</keyword>